<feature type="region of interest" description="Disordered" evidence="4">
    <location>
        <begin position="30"/>
        <end position="53"/>
    </location>
</feature>
<dbReference type="InterPro" id="IPR019734">
    <property type="entry name" value="TPR_rpt"/>
</dbReference>
<feature type="repeat" description="TPR" evidence="3">
    <location>
        <begin position="74"/>
        <end position="107"/>
    </location>
</feature>
<dbReference type="SUPFAM" id="SSF48452">
    <property type="entry name" value="TPR-like"/>
    <property type="match status" value="1"/>
</dbReference>
<evidence type="ECO:0000313" key="5">
    <source>
        <dbReference type="EMBL" id="MBD3869066.1"/>
    </source>
</evidence>
<evidence type="ECO:0000256" key="4">
    <source>
        <dbReference type="SAM" id="MobiDB-lite"/>
    </source>
</evidence>
<dbReference type="PANTHER" id="PTHR45586">
    <property type="entry name" value="TPR REPEAT-CONTAINING PROTEIN PA4667"/>
    <property type="match status" value="1"/>
</dbReference>
<reference evidence="5 6" key="1">
    <citation type="submission" date="2020-08" db="EMBL/GenBank/DDBJ databases">
        <title>Acidobacteriota in marine sediments use diverse sulfur dissimilation pathways.</title>
        <authorList>
            <person name="Wasmund K."/>
        </authorList>
    </citation>
    <scope>NUCLEOTIDE SEQUENCE [LARGE SCALE GENOMIC DNA]</scope>
    <source>
        <strain evidence="5">MAG AM4</strain>
    </source>
</reference>
<protein>
    <submittedName>
        <fullName evidence="5">Tetratricopeptide repeat protein</fullName>
    </submittedName>
</protein>
<dbReference type="InterPro" id="IPR051012">
    <property type="entry name" value="CellSynth/LPSAsmb/PSIAsmb"/>
</dbReference>
<dbReference type="InterPro" id="IPR011990">
    <property type="entry name" value="TPR-like_helical_dom_sf"/>
</dbReference>
<dbReference type="Gene3D" id="1.25.40.10">
    <property type="entry name" value="Tetratricopeptide repeat domain"/>
    <property type="match status" value="1"/>
</dbReference>
<dbReference type="Proteomes" id="UP000648239">
    <property type="component" value="Unassembled WGS sequence"/>
</dbReference>
<organism evidence="5 6">
    <name type="scientific">Candidatus Polarisedimenticola svalbardensis</name>
    <dbReference type="NCBI Taxonomy" id="2886004"/>
    <lineage>
        <taxon>Bacteria</taxon>
        <taxon>Pseudomonadati</taxon>
        <taxon>Acidobacteriota</taxon>
        <taxon>Candidatus Polarisedimenticolia</taxon>
        <taxon>Candidatus Polarisedimenticolales</taxon>
        <taxon>Candidatus Polarisedimenticolaceae</taxon>
        <taxon>Candidatus Polarisedimenticola</taxon>
    </lineage>
</organism>
<dbReference type="SMART" id="SM00028">
    <property type="entry name" value="TPR"/>
    <property type="match status" value="2"/>
</dbReference>
<dbReference type="PROSITE" id="PS50005">
    <property type="entry name" value="TPR"/>
    <property type="match status" value="2"/>
</dbReference>
<sequence>MKREQVAMLVGGFAFGVLVGFGLAQIGGGPEQPVTSSAPQQRQAPPPSQPQASAPMLEEIGRLREALKVDPDNLVVLKRMGNLYHDAQMWSQAVEFYEKAVRLSPDDPNLLTDLGTCYGGMRRNDEAVAMFSRANALDPNHWQSLYNTVIIAGLNGHDFETAEAALAKLANLPAGQPQVPQLRQALEKARAEHPD</sequence>
<dbReference type="Pfam" id="PF14559">
    <property type="entry name" value="TPR_19"/>
    <property type="match status" value="1"/>
</dbReference>
<evidence type="ECO:0000256" key="1">
    <source>
        <dbReference type="ARBA" id="ARBA00022737"/>
    </source>
</evidence>
<comment type="caution">
    <text evidence="5">The sequence shown here is derived from an EMBL/GenBank/DDBJ whole genome shotgun (WGS) entry which is preliminary data.</text>
</comment>
<gene>
    <name evidence="5" type="ORF">IFK94_13160</name>
</gene>
<accession>A0A8J6XYB0</accession>
<dbReference type="PANTHER" id="PTHR45586:SF1">
    <property type="entry name" value="LIPOPOLYSACCHARIDE ASSEMBLY PROTEIN B"/>
    <property type="match status" value="1"/>
</dbReference>
<keyword evidence="1" id="KW-0677">Repeat</keyword>
<dbReference type="EMBL" id="JACXWD010000057">
    <property type="protein sequence ID" value="MBD3869066.1"/>
    <property type="molecule type" value="Genomic_DNA"/>
</dbReference>
<proteinExistence type="predicted"/>
<dbReference type="AlphaFoldDB" id="A0A8J6XYB0"/>
<keyword evidence="2 3" id="KW-0802">TPR repeat</keyword>
<evidence type="ECO:0000256" key="3">
    <source>
        <dbReference type="PROSITE-ProRule" id="PRU00339"/>
    </source>
</evidence>
<feature type="repeat" description="TPR" evidence="3">
    <location>
        <begin position="108"/>
        <end position="141"/>
    </location>
</feature>
<evidence type="ECO:0000313" key="6">
    <source>
        <dbReference type="Proteomes" id="UP000648239"/>
    </source>
</evidence>
<evidence type="ECO:0000256" key="2">
    <source>
        <dbReference type="ARBA" id="ARBA00022803"/>
    </source>
</evidence>
<name>A0A8J6XYB0_9BACT</name>